<evidence type="ECO:0000313" key="7">
    <source>
        <dbReference type="Proteomes" id="UP000267223"/>
    </source>
</evidence>
<dbReference type="GO" id="GO:0030170">
    <property type="term" value="F:pyridoxal phosphate binding"/>
    <property type="evidence" value="ECO:0007669"/>
    <property type="project" value="InterPro"/>
</dbReference>
<dbReference type="GO" id="GO:0005737">
    <property type="term" value="C:cytoplasm"/>
    <property type="evidence" value="ECO:0007669"/>
    <property type="project" value="TreeGrafter"/>
</dbReference>
<protein>
    <submittedName>
        <fullName evidence="6">Aminotransferase class I/II-fold pyridoxal phosphate-dependent enzyme</fullName>
    </submittedName>
</protein>
<dbReference type="PROSITE" id="PS00868">
    <property type="entry name" value="CYS_MET_METAB_PP"/>
    <property type="match status" value="1"/>
</dbReference>
<dbReference type="GO" id="GO:0008483">
    <property type="term" value="F:transaminase activity"/>
    <property type="evidence" value="ECO:0007669"/>
    <property type="project" value="UniProtKB-KW"/>
</dbReference>
<sequence length="408" mass="44747">MSSEKKQLKGFGSTAIHAGHKTEGNNPHLTPIYASSSYVFGTAEEGMRRFSGEEPGYIYSRWGNPSLKEAEDKISALESFGLIENGKPLQLKARLHASGMAAINTLMLGNLKSGDKILSHYSLYGGTQELMNRVLPGLQIESEIIDLRDLGKAEKAIKNDPKIKLVYLETPANPTIQCVDIQALTHLAKNYNLIVAVDNTFATPYLQQPFKYGVDFVVHSTTKFLNGHGTAIGGALIGRDIELMNTKLEKVHRLLGGNSNSFDAFLLTQGMKTLEVRMERHCANAVKVAEFLEQSKAISKVNYLGLPSHPDHETSLKQMRHPGPMLSFEMKGGLEAGKKFINKLQMCVRAVSLGSCDSLLSHPASMTHYGVPKADREKYGITDGLIRMSVGIEDVEDILSDLEQAATD</sequence>
<comment type="similarity">
    <text evidence="4">Belongs to the trans-sulfuration enzymes family.</text>
</comment>
<dbReference type="InterPro" id="IPR054542">
    <property type="entry name" value="Cys_met_metab_PP"/>
</dbReference>
<reference evidence="6 7" key="1">
    <citation type="submission" date="2018-11" db="EMBL/GenBank/DDBJ databases">
        <title>Draft genome sequence of Ferruginibacter sp. BO-59.</title>
        <authorList>
            <person name="Im W.T."/>
        </authorList>
    </citation>
    <scope>NUCLEOTIDE SEQUENCE [LARGE SCALE GENOMIC DNA]</scope>
    <source>
        <strain evidence="6 7">BO-59</strain>
    </source>
</reference>
<evidence type="ECO:0000256" key="3">
    <source>
        <dbReference type="PIRSR" id="PIRSR001434-2"/>
    </source>
</evidence>
<comment type="caution">
    <text evidence="6">The sequence shown here is derived from an EMBL/GenBank/DDBJ whole genome shotgun (WGS) entry which is preliminary data.</text>
</comment>
<evidence type="ECO:0000256" key="5">
    <source>
        <dbReference type="SAM" id="MobiDB-lite"/>
    </source>
</evidence>
<dbReference type="InterPro" id="IPR015421">
    <property type="entry name" value="PyrdxlP-dep_Trfase_major"/>
</dbReference>
<feature type="region of interest" description="Disordered" evidence="5">
    <location>
        <begin position="1"/>
        <end position="27"/>
    </location>
</feature>
<dbReference type="FunFam" id="3.40.640.10:FF:000046">
    <property type="entry name" value="Cystathionine gamma-lyase"/>
    <property type="match status" value="1"/>
</dbReference>
<dbReference type="GO" id="GO:0009086">
    <property type="term" value="P:methionine biosynthetic process"/>
    <property type="evidence" value="ECO:0007669"/>
    <property type="project" value="UniProtKB-ARBA"/>
</dbReference>
<dbReference type="Gene3D" id="3.90.1150.10">
    <property type="entry name" value="Aspartate Aminotransferase, domain 1"/>
    <property type="match status" value="1"/>
</dbReference>
<dbReference type="SUPFAM" id="SSF53383">
    <property type="entry name" value="PLP-dependent transferases"/>
    <property type="match status" value="1"/>
</dbReference>
<name>A0A3M9NA66_9BACT</name>
<organism evidence="6 7">
    <name type="scientific">Hanamia caeni</name>
    <dbReference type="NCBI Taxonomy" id="2294116"/>
    <lineage>
        <taxon>Bacteria</taxon>
        <taxon>Pseudomonadati</taxon>
        <taxon>Bacteroidota</taxon>
        <taxon>Chitinophagia</taxon>
        <taxon>Chitinophagales</taxon>
        <taxon>Chitinophagaceae</taxon>
        <taxon>Hanamia</taxon>
    </lineage>
</organism>
<keyword evidence="6" id="KW-0808">Transferase</keyword>
<dbReference type="PANTHER" id="PTHR11808">
    <property type="entry name" value="TRANS-SULFURATION ENZYME FAMILY MEMBER"/>
    <property type="match status" value="1"/>
</dbReference>
<evidence type="ECO:0000313" key="6">
    <source>
        <dbReference type="EMBL" id="RNI34641.1"/>
    </source>
</evidence>
<dbReference type="PIRSF" id="PIRSF001434">
    <property type="entry name" value="CGS"/>
    <property type="match status" value="1"/>
</dbReference>
<keyword evidence="6" id="KW-0032">Aminotransferase</keyword>
<dbReference type="InterPro" id="IPR015422">
    <property type="entry name" value="PyrdxlP-dep_Trfase_small"/>
</dbReference>
<evidence type="ECO:0000256" key="1">
    <source>
        <dbReference type="ARBA" id="ARBA00001933"/>
    </source>
</evidence>
<proteinExistence type="inferred from homology"/>
<comment type="cofactor">
    <cofactor evidence="1 4">
        <name>pyridoxal 5'-phosphate</name>
        <dbReference type="ChEBI" id="CHEBI:597326"/>
    </cofactor>
</comment>
<accession>A0A3M9NA66</accession>
<dbReference type="GO" id="GO:0019346">
    <property type="term" value="P:transsulfuration"/>
    <property type="evidence" value="ECO:0007669"/>
    <property type="project" value="InterPro"/>
</dbReference>
<dbReference type="FunFam" id="3.90.1150.10:FF:000033">
    <property type="entry name" value="Cystathionine gamma-synthase"/>
    <property type="match status" value="1"/>
</dbReference>
<dbReference type="Gene3D" id="3.40.640.10">
    <property type="entry name" value="Type I PLP-dependent aspartate aminotransferase-like (Major domain)"/>
    <property type="match status" value="1"/>
</dbReference>
<dbReference type="EMBL" id="RJJR01000013">
    <property type="protein sequence ID" value="RNI34641.1"/>
    <property type="molecule type" value="Genomic_DNA"/>
</dbReference>
<keyword evidence="2 3" id="KW-0663">Pyridoxal phosphate</keyword>
<dbReference type="Pfam" id="PF01053">
    <property type="entry name" value="Cys_Met_Meta_PP"/>
    <property type="match status" value="1"/>
</dbReference>
<dbReference type="PANTHER" id="PTHR11808:SF80">
    <property type="entry name" value="CYSTATHIONINE GAMMA-LYASE"/>
    <property type="match status" value="1"/>
</dbReference>
<gene>
    <name evidence="6" type="ORF">EFY79_15155</name>
</gene>
<dbReference type="AlphaFoldDB" id="A0A3M9NA66"/>
<dbReference type="InterPro" id="IPR000277">
    <property type="entry name" value="Cys/Met-Metab_PyrdxlP-dep_enz"/>
</dbReference>
<keyword evidence="7" id="KW-1185">Reference proteome</keyword>
<dbReference type="InterPro" id="IPR015424">
    <property type="entry name" value="PyrdxlP-dep_Trfase"/>
</dbReference>
<feature type="modified residue" description="N6-(pyridoxal phosphate)lysine" evidence="3">
    <location>
        <position position="223"/>
    </location>
</feature>
<evidence type="ECO:0000256" key="2">
    <source>
        <dbReference type="ARBA" id="ARBA00022898"/>
    </source>
</evidence>
<dbReference type="GO" id="GO:0016846">
    <property type="term" value="F:carbon-sulfur lyase activity"/>
    <property type="evidence" value="ECO:0007669"/>
    <property type="project" value="TreeGrafter"/>
</dbReference>
<evidence type="ECO:0000256" key="4">
    <source>
        <dbReference type="RuleBase" id="RU362118"/>
    </source>
</evidence>
<dbReference type="OrthoDB" id="9803729at2"/>
<dbReference type="CDD" id="cd00614">
    <property type="entry name" value="CGS_like"/>
    <property type="match status" value="1"/>
</dbReference>
<dbReference type="Proteomes" id="UP000267223">
    <property type="component" value="Unassembled WGS sequence"/>
</dbReference>